<evidence type="ECO:0000256" key="9">
    <source>
        <dbReference type="HAMAP-Rule" id="MF_00303"/>
    </source>
</evidence>
<proteinExistence type="inferred from homology"/>
<keyword evidence="6 9" id="KW-0143">Chaperone</keyword>
<dbReference type="Pfam" id="PF05697">
    <property type="entry name" value="Trigger_N"/>
    <property type="match status" value="1"/>
</dbReference>
<comment type="function">
    <text evidence="9">Involved in protein export. Acts as a chaperone by maintaining the newly synthesized protein in an open conformation. Functions as a peptidyl-prolyl cis-trans isomerase.</text>
</comment>
<dbReference type="Gene3D" id="3.10.50.40">
    <property type="match status" value="1"/>
</dbReference>
<accession>A0ABN0P2P2</accession>
<dbReference type="Gene3D" id="3.30.70.1050">
    <property type="entry name" value="Trigger factor ribosome-binding domain"/>
    <property type="match status" value="1"/>
</dbReference>
<evidence type="ECO:0000256" key="7">
    <source>
        <dbReference type="ARBA" id="ARBA00023235"/>
    </source>
</evidence>
<keyword evidence="9 11" id="KW-0131">Cell cycle</keyword>
<comment type="domain">
    <text evidence="9">Consists of 3 domains; the N-terminus binds the ribosome, the middle domain has PPIase activity, while the C-terminus has intrinsic chaperone activity on its own.</text>
</comment>
<dbReference type="InterPro" id="IPR027304">
    <property type="entry name" value="Trigger_fact/SurA_dom_sf"/>
</dbReference>
<dbReference type="InterPro" id="IPR008881">
    <property type="entry name" value="Trigger_fac_ribosome-bd_bac"/>
</dbReference>
<dbReference type="SUPFAM" id="SSF109998">
    <property type="entry name" value="Triger factor/SurA peptide-binding domain-like"/>
    <property type="match status" value="1"/>
</dbReference>
<evidence type="ECO:0000256" key="11">
    <source>
        <dbReference type="RuleBase" id="RU003914"/>
    </source>
</evidence>
<protein>
    <recommendedName>
        <fullName evidence="4 9">Trigger factor</fullName>
        <shortName evidence="9">TF</shortName>
        <ecNumber evidence="3 9">5.2.1.8</ecNumber>
    </recommendedName>
    <alternativeName>
        <fullName evidence="8 9">PPIase</fullName>
    </alternativeName>
</protein>
<dbReference type="Pfam" id="PF05698">
    <property type="entry name" value="Trigger_C"/>
    <property type="match status" value="1"/>
</dbReference>
<evidence type="ECO:0000256" key="5">
    <source>
        <dbReference type="ARBA" id="ARBA00023110"/>
    </source>
</evidence>
<evidence type="ECO:0000256" key="1">
    <source>
        <dbReference type="ARBA" id="ARBA00000971"/>
    </source>
</evidence>
<dbReference type="Proteomes" id="UP000016649">
    <property type="component" value="Unassembled WGS sequence"/>
</dbReference>
<organism evidence="13 14">
    <name type="scientific">Treponema lecithinolyticum ATCC 700332</name>
    <dbReference type="NCBI Taxonomy" id="1321815"/>
    <lineage>
        <taxon>Bacteria</taxon>
        <taxon>Pseudomonadati</taxon>
        <taxon>Spirochaetota</taxon>
        <taxon>Spirochaetia</taxon>
        <taxon>Spirochaetales</taxon>
        <taxon>Treponemataceae</taxon>
        <taxon>Treponema</taxon>
    </lineage>
</organism>
<feature type="domain" description="PPIase FKBP-type" evidence="12">
    <location>
        <begin position="173"/>
        <end position="227"/>
    </location>
</feature>
<dbReference type="NCBIfam" id="TIGR00115">
    <property type="entry name" value="tig"/>
    <property type="match status" value="1"/>
</dbReference>
<comment type="similarity">
    <text evidence="2 9 11">Belongs to the FKBP-type PPIase family. Tig subfamily.</text>
</comment>
<dbReference type="RefSeq" id="WP_021686044.1">
    <property type="nucleotide sequence ID" value="NZ_KI260552.1"/>
</dbReference>
<evidence type="ECO:0000313" key="14">
    <source>
        <dbReference type="Proteomes" id="UP000016649"/>
    </source>
</evidence>
<dbReference type="HAMAP" id="MF_00303">
    <property type="entry name" value="Trigger_factor_Tig"/>
    <property type="match status" value="1"/>
</dbReference>
<dbReference type="InterPro" id="IPR001179">
    <property type="entry name" value="PPIase_FKBP_dom"/>
</dbReference>
<evidence type="ECO:0000256" key="6">
    <source>
        <dbReference type="ARBA" id="ARBA00023186"/>
    </source>
</evidence>
<dbReference type="InterPro" id="IPR005215">
    <property type="entry name" value="Trig_fac"/>
</dbReference>
<name>A0ABN0P2P2_TRELE</name>
<dbReference type="InterPro" id="IPR036611">
    <property type="entry name" value="Trigger_fac_ribosome-bd_sf"/>
</dbReference>
<reference evidence="13 14" key="1">
    <citation type="submission" date="2013-08" db="EMBL/GenBank/DDBJ databases">
        <authorList>
            <person name="Weinstock G."/>
            <person name="Sodergren E."/>
            <person name="Wylie T."/>
            <person name="Fulton L."/>
            <person name="Fulton R."/>
            <person name="Fronick C."/>
            <person name="O'Laughlin M."/>
            <person name="Godfrey J."/>
            <person name="Miner T."/>
            <person name="Herter B."/>
            <person name="Appelbaum E."/>
            <person name="Cordes M."/>
            <person name="Lek S."/>
            <person name="Wollam A."/>
            <person name="Pepin K.H."/>
            <person name="Palsikar V.B."/>
            <person name="Mitreva M."/>
            <person name="Wilson R.K."/>
        </authorList>
    </citation>
    <scope>NUCLEOTIDE SEQUENCE [LARGE SCALE GENOMIC DNA]</scope>
    <source>
        <strain evidence="13 14">ATCC 700332</strain>
    </source>
</reference>
<keyword evidence="14" id="KW-1185">Reference proteome</keyword>
<comment type="caution">
    <text evidence="13">The sequence shown here is derived from an EMBL/GenBank/DDBJ whole genome shotgun (WGS) entry which is preliminary data.</text>
</comment>
<dbReference type="InterPro" id="IPR046357">
    <property type="entry name" value="PPIase_dom_sf"/>
</dbReference>
<keyword evidence="5 9" id="KW-0697">Rotamase</keyword>
<dbReference type="InterPro" id="IPR037041">
    <property type="entry name" value="Trigger_fac_C_sf"/>
</dbReference>
<evidence type="ECO:0000256" key="4">
    <source>
        <dbReference type="ARBA" id="ARBA00016902"/>
    </source>
</evidence>
<dbReference type="SUPFAM" id="SSF102735">
    <property type="entry name" value="Trigger factor ribosome-binding domain"/>
    <property type="match status" value="1"/>
</dbReference>
<dbReference type="PROSITE" id="PS50059">
    <property type="entry name" value="FKBP_PPIASE"/>
    <property type="match status" value="1"/>
</dbReference>
<dbReference type="SUPFAM" id="SSF54534">
    <property type="entry name" value="FKBP-like"/>
    <property type="match status" value="1"/>
</dbReference>
<comment type="catalytic activity">
    <reaction evidence="1 9 10">
        <text>[protein]-peptidylproline (omega=180) = [protein]-peptidylproline (omega=0)</text>
        <dbReference type="Rhea" id="RHEA:16237"/>
        <dbReference type="Rhea" id="RHEA-COMP:10747"/>
        <dbReference type="Rhea" id="RHEA-COMP:10748"/>
        <dbReference type="ChEBI" id="CHEBI:83833"/>
        <dbReference type="ChEBI" id="CHEBI:83834"/>
        <dbReference type="EC" id="5.2.1.8"/>
    </reaction>
</comment>
<dbReference type="Pfam" id="PF00254">
    <property type="entry name" value="FKBP_C"/>
    <property type="match status" value="1"/>
</dbReference>
<comment type="subcellular location">
    <subcellularLocation>
        <location evidence="9">Cytoplasm</location>
    </subcellularLocation>
    <text evidence="9">About half TF is bound to the ribosome near the polypeptide exit tunnel while the other half is free in the cytoplasm.</text>
</comment>
<evidence type="ECO:0000256" key="8">
    <source>
        <dbReference type="ARBA" id="ARBA00029986"/>
    </source>
</evidence>
<keyword evidence="7 9" id="KW-0413">Isomerase</keyword>
<dbReference type="InterPro" id="IPR008880">
    <property type="entry name" value="Trigger_fac_C"/>
</dbReference>
<evidence type="ECO:0000256" key="10">
    <source>
        <dbReference type="PROSITE-ProRule" id="PRU00277"/>
    </source>
</evidence>
<evidence type="ECO:0000256" key="3">
    <source>
        <dbReference type="ARBA" id="ARBA00013194"/>
    </source>
</evidence>
<evidence type="ECO:0000256" key="2">
    <source>
        <dbReference type="ARBA" id="ARBA00005464"/>
    </source>
</evidence>
<keyword evidence="9 11" id="KW-0132">Cell division</keyword>
<evidence type="ECO:0000313" key="13">
    <source>
        <dbReference type="EMBL" id="ERJ94538.1"/>
    </source>
</evidence>
<sequence length="454" mass="51296">MNTTKKIEVLENSAVKLTITVAQKDVEENYNQTLNKYAKSLQIPGFRKGKAPKSVLERKYGDALKADSVSETAEKALEQVFEDIDKNDKDNRPLPYAQPVMEKAPDADISKDLEFSVVYDVMPKVSVKHINGITIQEPQVKIGDAELNKELEEIRERNAMVVDKKDGEKAAKGDVVTVDYWEIGDDDAMVANTKREDFVFTLGSGQNIYGFDDDIIGMKKGDTKTIVKTWKKDDKDADLAGKTKKIGITLKALKLRNVPDLDDELAQDVNEKYKTLADMKADISKNLNKTLETKLREIKSNALLEQLIEKNPITLPASMVQAETQARWQMMARQFQIAPDQLEKMVGASGQKKEDMLKQWAGDSEKMLKGRLIVENLLKERNITVTPEDVEAEYAKIANGAGISLDEVKKHYADASKKEYLIDDMKEQKLYDQLFSEIKITKGEKTTFEDLFKK</sequence>
<dbReference type="PANTHER" id="PTHR30560:SF3">
    <property type="entry name" value="TRIGGER FACTOR-LIKE PROTEIN TIG, CHLOROPLASTIC"/>
    <property type="match status" value="1"/>
</dbReference>
<dbReference type="PIRSF" id="PIRSF003095">
    <property type="entry name" value="Trigger_factor"/>
    <property type="match status" value="1"/>
</dbReference>
<dbReference type="Gene3D" id="1.10.3120.10">
    <property type="entry name" value="Trigger factor, C-terminal domain"/>
    <property type="match status" value="1"/>
</dbReference>
<gene>
    <name evidence="9" type="primary">tig</name>
    <name evidence="13" type="ORF">HMPREF9193_00077</name>
</gene>
<dbReference type="PANTHER" id="PTHR30560">
    <property type="entry name" value="TRIGGER FACTOR CHAPERONE AND PEPTIDYL-PROLYL CIS/TRANS ISOMERASE"/>
    <property type="match status" value="1"/>
</dbReference>
<dbReference type="EMBL" id="AWVH01000002">
    <property type="protein sequence ID" value="ERJ94538.1"/>
    <property type="molecule type" value="Genomic_DNA"/>
</dbReference>
<dbReference type="EC" id="5.2.1.8" evidence="3 9"/>
<evidence type="ECO:0000259" key="12">
    <source>
        <dbReference type="PROSITE" id="PS50059"/>
    </source>
</evidence>
<keyword evidence="9" id="KW-0963">Cytoplasm</keyword>